<evidence type="ECO:0000313" key="2">
    <source>
        <dbReference type="EMBL" id="GHF94993.1"/>
    </source>
</evidence>
<gene>
    <name evidence="2" type="ORF">GCM10017567_06900</name>
</gene>
<feature type="region of interest" description="Disordered" evidence="1">
    <location>
        <begin position="1"/>
        <end position="33"/>
    </location>
</feature>
<reference evidence="3" key="1">
    <citation type="journal article" date="2019" name="Int. J. Syst. Evol. Microbiol.">
        <title>The Global Catalogue of Microorganisms (GCM) 10K type strain sequencing project: providing services to taxonomists for standard genome sequencing and annotation.</title>
        <authorList>
            <consortium name="The Broad Institute Genomics Platform"/>
            <consortium name="The Broad Institute Genome Sequencing Center for Infectious Disease"/>
            <person name="Wu L."/>
            <person name="Ma J."/>
        </authorList>
    </citation>
    <scope>NUCLEOTIDE SEQUENCE [LARGE SCALE GENOMIC DNA]</scope>
    <source>
        <strain evidence="3">CGMCC 4.7680</strain>
    </source>
</reference>
<dbReference type="EMBL" id="BNAW01000002">
    <property type="protein sequence ID" value="GHF94993.1"/>
    <property type="molecule type" value="Genomic_DNA"/>
</dbReference>
<organism evidence="2 3">
    <name type="scientific">Amycolatopsis bullii</name>
    <dbReference type="NCBI Taxonomy" id="941987"/>
    <lineage>
        <taxon>Bacteria</taxon>
        <taxon>Bacillati</taxon>
        <taxon>Actinomycetota</taxon>
        <taxon>Actinomycetes</taxon>
        <taxon>Pseudonocardiales</taxon>
        <taxon>Pseudonocardiaceae</taxon>
        <taxon>Amycolatopsis</taxon>
    </lineage>
</organism>
<accession>A0ABQ3K1L3</accession>
<keyword evidence="3" id="KW-1185">Reference proteome</keyword>
<dbReference type="Proteomes" id="UP000649955">
    <property type="component" value="Unassembled WGS sequence"/>
</dbReference>
<sequence length="77" mass="8253">MDPTTSHLRRRGPPDRASVHRPQSPARQRFWPNALPGGFGLSGLRSARDFTATGSASATVAIVDSNAESDLATYRST</sequence>
<evidence type="ECO:0000256" key="1">
    <source>
        <dbReference type="SAM" id="MobiDB-lite"/>
    </source>
</evidence>
<comment type="caution">
    <text evidence="2">The sequence shown here is derived from an EMBL/GenBank/DDBJ whole genome shotgun (WGS) entry which is preliminary data.</text>
</comment>
<evidence type="ECO:0000313" key="3">
    <source>
        <dbReference type="Proteomes" id="UP000649955"/>
    </source>
</evidence>
<name>A0ABQ3K1L3_9PSEU</name>
<proteinExistence type="predicted"/>
<protein>
    <submittedName>
        <fullName evidence="2">Uncharacterized protein</fullName>
    </submittedName>
</protein>